<accession>A0A1H8Z672</accession>
<proteinExistence type="inferred from homology"/>
<evidence type="ECO:0000313" key="4">
    <source>
        <dbReference type="Proteomes" id="UP000198733"/>
    </source>
</evidence>
<dbReference type="Proteomes" id="UP000198733">
    <property type="component" value="Unassembled WGS sequence"/>
</dbReference>
<name>A0A1H8Z672_9BACI</name>
<protein>
    <submittedName>
        <fullName evidence="3">Uncharacterized damage-inducible protein DinB (Forms a four-helix bundle)</fullName>
    </submittedName>
</protein>
<dbReference type="Pfam" id="PF05163">
    <property type="entry name" value="DinB"/>
    <property type="match status" value="1"/>
</dbReference>
<dbReference type="EMBL" id="FOEH01000001">
    <property type="protein sequence ID" value="SEP59959.1"/>
    <property type="molecule type" value="Genomic_DNA"/>
</dbReference>
<comment type="caution">
    <text evidence="3">The sequence shown here is derived from an EMBL/GenBank/DDBJ whole genome shotgun (WGS) entry which is preliminary data.</text>
</comment>
<dbReference type="SUPFAM" id="SSF109854">
    <property type="entry name" value="DinB/YfiT-like putative metalloenzymes"/>
    <property type="match status" value="1"/>
</dbReference>
<dbReference type="InterPro" id="IPR034660">
    <property type="entry name" value="DinB/YfiT-like"/>
</dbReference>
<dbReference type="Gene3D" id="1.20.120.450">
    <property type="entry name" value="dinb family like domain"/>
    <property type="match status" value="1"/>
</dbReference>
<organism evidence="3 4">
    <name type="scientific">Virgibacillus subterraneus</name>
    <dbReference type="NCBI Taxonomy" id="621109"/>
    <lineage>
        <taxon>Bacteria</taxon>
        <taxon>Bacillati</taxon>
        <taxon>Bacillota</taxon>
        <taxon>Bacilli</taxon>
        <taxon>Bacillales</taxon>
        <taxon>Bacillaceae</taxon>
        <taxon>Virgibacillus</taxon>
    </lineage>
</organism>
<evidence type="ECO:0000256" key="1">
    <source>
        <dbReference type="ARBA" id="ARBA00008635"/>
    </source>
</evidence>
<dbReference type="InterPro" id="IPR007837">
    <property type="entry name" value="DinB"/>
</dbReference>
<keyword evidence="4" id="KW-1185">Reference proteome</keyword>
<gene>
    <name evidence="3" type="ORF">SAMN05216232_0305</name>
</gene>
<comment type="similarity">
    <text evidence="1">Belongs to the DinB family.</text>
</comment>
<evidence type="ECO:0000313" key="3">
    <source>
        <dbReference type="EMBL" id="SEP59959.1"/>
    </source>
</evidence>
<sequence length="156" mass="18002">MSTMDEVVDGWLKHRLVVQELLELVDDEQVQFKPWDNAKSLGDLAVHIATSMDMFVKTVKNGKFTPPQEESNYETMRDVREILKKYTETTKQDLKSLSKSQLTDEVEFNKDIAPGSFWLSNAIDHEIHHKGQLFTYARMAGVEAVPFFMKHPSELK</sequence>
<reference evidence="3 4" key="1">
    <citation type="submission" date="2016-10" db="EMBL/GenBank/DDBJ databases">
        <authorList>
            <person name="Varghese N."/>
            <person name="Submissions S."/>
        </authorList>
    </citation>
    <scope>NUCLEOTIDE SEQUENCE [LARGE SCALE GENOMIC DNA]</scope>
    <source>
        <strain evidence="3 4">CGMCC 1.7734</strain>
    </source>
</reference>
<keyword evidence="2" id="KW-0479">Metal-binding</keyword>
<evidence type="ECO:0000256" key="2">
    <source>
        <dbReference type="ARBA" id="ARBA00022723"/>
    </source>
</evidence>
<dbReference type="RefSeq" id="WP_092501694.1">
    <property type="nucleotide sequence ID" value="NZ_FOEH01000001.1"/>
</dbReference>